<dbReference type="Proteomes" id="UP000006178">
    <property type="component" value="Chromosome"/>
</dbReference>
<dbReference type="BioCyc" id="TSAC1094508:GLMA-2578-MONOMER"/>
<dbReference type="PANTHER" id="PTHR40044">
    <property type="entry name" value="INTEGRAL MEMBRANE PROTEIN-RELATED"/>
    <property type="match status" value="1"/>
</dbReference>
<keyword evidence="1" id="KW-0472">Membrane</keyword>
<dbReference type="EMBL" id="CP003184">
    <property type="protein sequence ID" value="AFK87535.1"/>
    <property type="molecule type" value="Genomic_DNA"/>
</dbReference>
<dbReference type="RefSeq" id="WP_014759366.1">
    <property type="nucleotide sequence ID" value="NC_017992.1"/>
</dbReference>
<protein>
    <recommendedName>
        <fullName evidence="4">QueT transporter</fullName>
    </recommendedName>
</protein>
<evidence type="ECO:0000256" key="1">
    <source>
        <dbReference type="SAM" id="Phobius"/>
    </source>
</evidence>
<gene>
    <name evidence="2" type="ordered locus">Tsac_2539</name>
</gene>
<accession>I3VYE0</accession>
<dbReference type="Pfam" id="PF06177">
    <property type="entry name" value="QueT"/>
    <property type="match status" value="1"/>
</dbReference>
<proteinExistence type="predicted"/>
<feature type="transmembrane region" description="Helical" evidence="1">
    <location>
        <begin position="45"/>
        <end position="65"/>
    </location>
</feature>
<name>I3VYE0_THESW</name>
<feature type="transmembrane region" description="Helical" evidence="1">
    <location>
        <begin position="131"/>
        <end position="155"/>
    </location>
</feature>
<feature type="transmembrane region" description="Helical" evidence="1">
    <location>
        <begin position="106"/>
        <end position="125"/>
    </location>
</feature>
<dbReference type="PANTHER" id="PTHR40044:SF1">
    <property type="entry name" value="INTEGRAL MEMBRANE PROTEIN"/>
    <property type="match status" value="1"/>
</dbReference>
<dbReference type="InterPro" id="IPR010387">
    <property type="entry name" value="QueT"/>
</dbReference>
<keyword evidence="1" id="KW-1133">Transmembrane helix</keyword>
<dbReference type="KEGG" id="tsh:Tsac_2539"/>
<evidence type="ECO:0000313" key="3">
    <source>
        <dbReference type="Proteomes" id="UP000006178"/>
    </source>
</evidence>
<evidence type="ECO:0000313" key="2">
    <source>
        <dbReference type="EMBL" id="AFK87535.1"/>
    </source>
</evidence>
<sequence>MNGGFLKKKYSLTQKLTISGLVMALYLVVMYFTQNFAFGQYQIRIATSIYALSAIFPFLILPMGLSNMLSNILMGGLGLPDMIGGFFVGILTSYAVYLIRKYRLNDWFISIPIILFPGLIVPIWLSVLLKIPYHILAISVTVGQIIPGIVGVLLVKQLKNKL</sequence>
<keyword evidence="1" id="KW-0812">Transmembrane</keyword>
<dbReference type="AlphaFoldDB" id="I3VYE0"/>
<dbReference type="STRING" id="1094508.Tsac_2539"/>
<reference evidence="2 3" key="1">
    <citation type="journal article" date="2014" name="Appl. Environ. Microbiol.">
        <title>Profile of Secreted Hydrolases, Associated Proteins, and SlpA in Thermoanaerobacterium saccharolyticum during the Degradation of Hemicellulose.</title>
        <authorList>
            <person name="Currie D.H."/>
            <person name="Guss A.M."/>
            <person name="Herring C.D."/>
            <person name="Giannone R.J."/>
            <person name="Johnson C.M."/>
            <person name="Lankford P.K."/>
            <person name="Brown S.D."/>
            <person name="Hettich R.L."/>
            <person name="Lynd L.R."/>
        </authorList>
    </citation>
    <scope>NUCLEOTIDE SEQUENCE [LARGE SCALE GENOMIC DNA]</scope>
    <source>
        <strain evidence="3">DSM 8691 / JW/SL-YS485</strain>
    </source>
</reference>
<dbReference type="eggNOG" id="COG4708">
    <property type="taxonomic scope" value="Bacteria"/>
</dbReference>
<dbReference type="PATRIC" id="fig|1094508.3.peg.2574"/>
<feature type="transmembrane region" description="Helical" evidence="1">
    <location>
        <begin position="12"/>
        <end position="33"/>
    </location>
</feature>
<evidence type="ECO:0008006" key="4">
    <source>
        <dbReference type="Google" id="ProtNLM"/>
    </source>
</evidence>
<organism evidence="2 3">
    <name type="scientific">Thermoanaerobacterium saccharolyticum (strain DSM 8691 / JW/SL-YS485)</name>
    <dbReference type="NCBI Taxonomy" id="1094508"/>
    <lineage>
        <taxon>Bacteria</taxon>
        <taxon>Bacillati</taxon>
        <taxon>Bacillota</taxon>
        <taxon>Clostridia</taxon>
        <taxon>Thermoanaerobacterales</taxon>
        <taxon>Thermoanaerobacteraceae</taxon>
        <taxon>Thermoanaerobacterium</taxon>
    </lineage>
</organism>
<keyword evidence="3" id="KW-1185">Reference proteome</keyword>
<feature type="transmembrane region" description="Helical" evidence="1">
    <location>
        <begin position="77"/>
        <end position="99"/>
    </location>
</feature>